<feature type="domain" description="DUF1565" evidence="4">
    <location>
        <begin position="41"/>
        <end position="191"/>
    </location>
</feature>
<dbReference type="EMBL" id="FNNC01000001">
    <property type="protein sequence ID" value="SDW00417.1"/>
    <property type="molecule type" value="Genomic_DNA"/>
</dbReference>
<dbReference type="PANTHER" id="PTHR40088">
    <property type="entry name" value="PECTATE LYASE (EUROFUNG)"/>
    <property type="match status" value="1"/>
</dbReference>
<evidence type="ECO:0000259" key="4">
    <source>
        <dbReference type="Pfam" id="PF07602"/>
    </source>
</evidence>
<dbReference type="PROSITE" id="PS51257">
    <property type="entry name" value="PROKAR_LIPOPROTEIN"/>
    <property type="match status" value="1"/>
</dbReference>
<evidence type="ECO:0000313" key="6">
    <source>
        <dbReference type="Proteomes" id="UP000199488"/>
    </source>
</evidence>
<dbReference type="InterPro" id="IPR052052">
    <property type="entry name" value="Polysaccharide_Lyase_9"/>
</dbReference>
<proteinExistence type="predicted"/>
<evidence type="ECO:0000256" key="2">
    <source>
        <dbReference type="ARBA" id="ARBA00022525"/>
    </source>
</evidence>
<sequence>MPRFYSVIIMLFFLLFISGCGMLPFSADSGESDEGIFVSPSGNDEQNGTIDAPFQSVQKAADTAEAGDTIYLREGTYHENVKVSQQGEEQLPIIIRPFENENVDLKAAGEKPFFSLKDTEYITIKKFTFHQENTASMIASSGETRALQILDNRFLSSQKAEEEPGSAVHIASSDADSIHEDTIISGNTVERWKHSPAFSLLGNITSFTVSHNRFEKASGTSLDLQAVPGEVNGRVPSEGNVKNNIINSSSGSPGPGIAIEGAHTIAFSHNTIRGGSVGTFIRNTSFAETEDLSFKNNVWQEQTSAGTALVQGPAERPISRISFSKNVWENAQGSRDSAQLRIQSSIRHLSVINNEFKGNTFNGFYIDATEDISTYVTLKDNSFPSSSKAEWKWEGRKFRDLVTFQQYIEQDAPASSFGETE</sequence>
<keyword evidence="3" id="KW-0732">Signal</keyword>
<dbReference type="OrthoDB" id="8660908at2"/>
<dbReference type="InterPro" id="IPR012334">
    <property type="entry name" value="Pectin_lyas_fold"/>
</dbReference>
<keyword evidence="6" id="KW-1185">Reference proteome</keyword>
<dbReference type="Gene3D" id="2.160.20.10">
    <property type="entry name" value="Single-stranded right-handed beta-helix, Pectin lyase-like"/>
    <property type="match status" value="1"/>
</dbReference>
<dbReference type="GO" id="GO:0005576">
    <property type="term" value="C:extracellular region"/>
    <property type="evidence" value="ECO:0007669"/>
    <property type="project" value="UniProtKB-SubCell"/>
</dbReference>
<dbReference type="InterPro" id="IPR011459">
    <property type="entry name" value="DUF1565"/>
</dbReference>
<dbReference type="GO" id="GO:0016837">
    <property type="term" value="F:carbon-oxygen lyase activity, acting on polysaccharides"/>
    <property type="evidence" value="ECO:0007669"/>
    <property type="project" value="TreeGrafter"/>
</dbReference>
<gene>
    <name evidence="5" type="ORF">SAMN05421781_0064</name>
</gene>
<evidence type="ECO:0000256" key="1">
    <source>
        <dbReference type="ARBA" id="ARBA00004613"/>
    </source>
</evidence>
<dbReference type="Proteomes" id="UP000199488">
    <property type="component" value="Unassembled WGS sequence"/>
</dbReference>
<dbReference type="AlphaFoldDB" id="A0A1H2PZZ5"/>
<accession>A0A1H2PZZ5</accession>
<organism evidence="5 6">
    <name type="scientific">Marinococcus luteus</name>
    <dbReference type="NCBI Taxonomy" id="1122204"/>
    <lineage>
        <taxon>Bacteria</taxon>
        <taxon>Bacillati</taxon>
        <taxon>Bacillota</taxon>
        <taxon>Bacilli</taxon>
        <taxon>Bacillales</taxon>
        <taxon>Bacillaceae</taxon>
        <taxon>Marinococcus</taxon>
    </lineage>
</organism>
<reference evidence="5 6" key="1">
    <citation type="submission" date="2016-10" db="EMBL/GenBank/DDBJ databases">
        <authorList>
            <person name="de Groot N.N."/>
        </authorList>
    </citation>
    <scope>NUCLEOTIDE SEQUENCE [LARGE SCALE GENOMIC DNA]</scope>
    <source>
        <strain evidence="5 6">DSM 23126</strain>
    </source>
</reference>
<dbReference type="Pfam" id="PF07602">
    <property type="entry name" value="DUF1565"/>
    <property type="match status" value="1"/>
</dbReference>
<dbReference type="STRING" id="1122204.SAMN05421781_0064"/>
<evidence type="ECO:0000256" key="3">
    <source>
        <dbReference type="ARBA" id="ARBA00022729"/>
    </source>
</evidence>
<evidence type="ECO:0000313" key="5">
    <source>
        <dbReference type="EMBL" id="SDW00417.1"/>
    </source>
</evidence>
<protein>
    <recommendedName>
        <fullName evidence="4">DUF1565 domain-containing protein</fullName>
    </recommendedName>
</protein>
<keyword evidence="2" id="KW-0964">Secreted</keyword>
<comment type="subcellular location">
    <subcellularLocation>
        <location evidence="1">Secreted</location>
    </subcellularLocation>
</comment>
<dbReference type="PANTHER" id="PTHR40088:SF2">
    <property type="entry name" value="SECRETED SUGAR HYDROLASE"/>
    <property type="match status" value="1"/>
</dbReference>
<dbReference type="SUPFAM" id="SSF51126">
    <property type="entry name" value="Pectin lyase-like"/>
    <property type="match status" value="1"/>
</dbReference>
<dbReference type="InterPro" id="IPR011050">
    <property type="entry name" value="Pectin_lyase_fold/virulence"/>
</dbReference>
<name>A0A1H2PZZ5_9BACI</name>